<feature type="transmembrane region" description="Helical" evidence="7">
    <location>
        <begin position="6"/>
        <end position="22"/>
    </location>
</feature>
<name>A0A511DIQ5_9PSEU</name>
<dbReference type="EMBL" id="BJVJ01000029">
    <property type="protein sequence ID" value="GEL24183.1"/>
    <property type="molecule type" value="Genomic_DNA"/>
</dbReference>
<evidence type="ECO:0000256" key="5">
    <source>
        <dbReference type="ARBA" id="ARBA00022989"/>
    </source>
</evidence>
<accession>A0A511DIQ5</accession>
<dbReference type="RefSeq" id="WP_147108616.1">
    <property type="nucleotide sequence ID" value="NZ_BJVJ01000029.1"/>
</dbReference>
<dbReference type="GO" id="GO:0055085">
    <property type="term" value="P:transmembrane transport"/>
    <property type="evidence" value="ECO:0007669"/>
    <property type="project" value="InterPro"/>
</dbReference>
<evidence type="ECO:0000256" key="1">
    <source>
        <dbReference type="ARBA" id="ARBA00004141"/>
    </source>
</evidence>
<organism evidence="8 9">
    <name type="scientific">Pseudonocardia sulfidoxydans NBRC 16205</name>
    <dbReference type="NCBI Taxonomy" id="1223511"/>
    <lineage>
        <taxon>Bacteria</taxon>
        <taxon>Bacillati</taxon>
        <taxon>Actinomycetota</taxon>
        <taxon>Actinomycetes</taxon>
        <taxon>Pseudonocardiales</taxon>
        <taxon>Pseudonocardiaceae</taxon>
        <taxon>Pseudonocardia</taxon>
    </lineage>
</organism>
<comment type="subcellular location">
    <subcellularLocation>
        <location evidence="1">Membrane</location>
        <topology evidence="1">Multi-pass membrane protein</topology>
    </subcellularLocation>
</comment>
<evidence type="ECO:0000256" key="4">
    <source>
        <dbReference type="ARBA" id="ARBA00022692"/>
    </source>
</evidence>
<gene>
    <name evidence="8" type="ORF">PSU4_31370</name>
</gene>
<dbReference type="OrthoDB" id="5405318at2"/>
<feature type="transmembrane region" description="Helical" evidence="7">
    <location>
        <begin position="191"/>
        <end position="215"/>
    </location>
</feature>
<protein>
    <submittedName>
        <fullName evidence="8">Membrane protein</fullName>
    </submittedName>
</protein>
<feature type="transmembrane region" description="Helical" evidence="7">
    <location>
        <begin position="256"/>
        <end position="276"/>
    </location>
</feature>
<feature type="transmembrane region" description="Helical" evidence="7">
    <location>
        <begin position="227"/>
        <end position="250"/>
    </location>
</feature>
<feature type="transmembrane region" description="Helical" evidence="7">
    <location>
        <begin position="288"/>
        <end position="307"/>
    </location>
</feature>
<dbReference type="GO" id="GO:0016020">
    <property type="term" value="C:membrane"/>
    <property type="evidence" value="ECO:0007669"/>
    <property type="project" value="UniProtKB-SubCell"/>
</dbReference>
<dbReference type="Proteomes" id="UP000321685">
    <property type="component" value="Unassembled WGS sequence"/>
</dbReference>
<dbReference type="AlphaFoldDB" id="A0A511DIQ5"/>
<reference evidence="8 9" key="1">
    <citation type="submission" date="2019-07" db="EMBL/GenBank/DDBJ databases">
        <title>Whole genome shotgun sequence of Pseudonocardia sulfidoxydans NBRC 16205.</title>
        <authorList>
            <person name="Hosoyama A."/>
            <person name="Uohara A."/>
            <person name="Ohji S."/>
            <person name="Ichikawa N."/>
        </authorList>
    </citation>
    <scope>NUCLEOTIDE SEQUENCE [LARGE SCALE GENOMIC DNA]</scope>
    <source>
        <strain evidence="8 9">NBRC 16205</strain>
    </source>
</reference>
<dbReference type="InterPro" id="IPR004776">
    <property type="entry name" value="Mem_transp_PIN-like"/>
</dbReference>
<evidence type="ECO:0000256" key="2">
    <source>
        <dbReference type="ARBA" id="ARBA00022448"/>
    </source>
</evidence>
<keyword evidence="5 7" id="KW-1133">Transmembrane helix</keyword>
<keyword evidence="6 7" id="KW-0472">Membrane</keyword>
<evidence type="ECO:0000256" key="6">
    <source>
        <dbReference type="ARBA" id="ARBA00023136"/>
    </source>
</evidence>
<feature type="transmembrane region" description="Helical" evidence="7">
    <location>
        <begin position="34"/>
        <end position="55"/>
    </location>
</feature>
<evidence type="ECO:0000256" key="3">
    <source>
        <dbReference type="ARBA" id="ARBA00022475"/>
    </source>
</evidence>
<keyword evidence="3" id="KW-1003">Cell membrane</keyword>
<keyword evidence="2" id="KW-0813">Transport</keyword>
<proteinExistence type="predicted"/>
<evidence type="ECO:0000313" key="9">
    <source>
        <dbReference type="Proteomes" id="UP000321685"/>
    </source>
</evidence>
<feature type="transmembrane region" description="Helical" evidence="7">
    <location>
        <begin position="94"/>
        <end position="117"/>
    </location>
</feature>
<keyword evidence="4 7" id="KW-0812">Transmembrane</keyword>
<dbReference type="PANTHER" id="PTHR36838">
    <property type="entry name" value="AUXIN EFFLUX CARRIER FAMILY PROTEIN"/>
    <property type="match status" value="1"/>
</dbReference>
<feature type="transmembrane region" description="Helical" evidence="7">
    <location>
        <begin position="61"/>
        <end position="82"/>
    </location>
</feature>
<evidence type="ECO:0000313" key="8">
    <source>
        <dbReference type="EMBL" id="GEL24183.1"/>
    </source>
</evidence>
<feature type="transmembrane region" description="Helical" evidence="7">
    <location>
        <begin position="123"/>
        <end position="145"/>
    </location>
</feature>
<keyword evidence="9" id="KW-1185">Reference proteome</keyword>
<sequence length="308" mass="31352">MSGVLQGFLVLAVIVAVGWGIGRSDLLGPAAVEVLSRTAFFVASPALLFSTLSVADVHAVFSGALAVTAVSSSAACVLYLVFAMLRRRPAGESVVGAMSSGYVNAGNLGLPIVTYVLADPTAIAPVLLFQLAVLGPLGATVLDTLTRREDGRPPSLWRTVVAPLRNPIFVATVAGLVVAFTGWQVPEVVMAPVHLVAGIAVPGMLLAFGVSLHGAARPGQGEVGPPLVVVSLLKNVGQPAIAVAVGLLLGMTGPRLLAVAICAALPTAQNMFAYAVRYRQGVTLARDAGLVTTVLSVPVMIGVVALLA</sequence>
<dbReference type="PANTHER" id="PTHR36838:SF1">
    <property type="entry name" value="SLR1864 PROTEIN"/>
    <property type="match status" value="1"/>
</dbReference>
<feature type="transmembrane region" description="Helical" evidence="7">
    <location>
        <begin position="166"/>
        <end position="185"/>
    </location>
</feature>
<evidence type="ECO:0000256" key="7">
    <source>
        <dbReference type="SAM" id="Phobius"/>
    </source>
</evidence>
<comment type="caution">
    <text evidence="8">The sequence shown here is derived from an EMBL/GenBank/DDBJ whole genome shotgun (WGS) entry which is preliminary data.</text>
</comment>
<dbReference type="Pfam" id="PF03547">
    <property type="entry name" value="Mem_trans"/>
    <property type="match status" value="2"/>
</dbReference>